<accession>A0ACC1S9W3</accession>
<keyword evidence="2" id="KW-1185">Reference proteome</keyword>
<evidence type="ECO:0000313" key="1">
    <source>
        <dbReference type="EMBL" id="KAJ3535011.1"/>
    </source>
</evidence>
<name>A0ACC1S9W3_9HYPO</name>
<organism evidence="1 2">
    <name type="scientific">Fusarium decemcellulare</name>
    <dbReference type="NCBI Taxonomy" id="57161"/>
    <lineage>
        <taxon>Eukaryota</taxon>
        <taxon>Fungi</taxon>
        <taxon>Dikarya</taxon>
        <taxon>Ascomycota</taxon>
        <taxon>Pezizomycotina</taxon>
        <taxon>Sordariomycetes</taxon>
        <taxon>Hypocreomycetidae</taxon>
        <taxon>Hypocreales</taxon>
        <taxon>Nectriaceae</taxon>
        <taxon>Fusarium</taxon>
        <taxon>Fusarium decemcellulare species complex</taxon>
    </lineage>
</organism>
<comment type="caution">
    <text evidence="1">The sequence shown here is derived from an EMBL/GenBank/DDBJ whole genome shotgun (WGS) entry which is preliminary data.</text>
</comment>
<protein>
    <submittedName>
        <fullName evidence="1">Uncharacterized protein</fullName>
    </submittedName>
</protein>
<proteinExistence type="predicted"/>
<sequence length="167" mass="18878">MVRTRIVVPAWLRVWTRIGLISLCITIIGLAAKTTELRRKAGIVALVAASLILMWCCYDCHRIIVARDHAGCGASYRFFFDALSVAALTAFSIYASVWDMDWRRGEVSTDPGKVEEGRRFEMATICVSMGTAVISLGSSVYAFYEMRVRRWEGEERRDIHLAPIQRV</sequence>
<dbReference type="EMBL" id="JANRMS010000741">
    <property type="protein sequence ID" value="KAJ3535011.1"/>
    <property type="molecule type" value="Genomic_DNA"/>
</dbReference>
<dbReference type="Proteomes" id="UP001148629">
    <property type="component" value="Unassembled WGS sequence"/>
</dbReference>
<evidence type="ECO:0000313" key="2">
    <source>
        <dbReference type="Proteomes" id="UP001148629"/>
    </source>
</evidence>
<reference evidence="1" key="1">
    <citation type="submission" date="2022-08" db="EMBL/GenBank/DDBJ databases">
        <title>Genome Sequence of Fusarium decemcellulare.</title>
        <authorList>
            <person name="Buettner E."/>
        </authorList>
    </citation>
    <scope>NUCLEOTIDE SEQUENCE</scope>
    <source>
        <strain evidence="1">Babe19</strain>
    </source>
</reference>
<gene>
    <name evidence="1" type="ORF">NM208_g7307</name>
</gene>